<reference evidence="3" key="1">
    <citation type="journal article" date="2020" name="Stud. Mycol.">
        <title>101 Dothideomycetes genomes: a test case for predicting lifestyles and emergence of pathogens.</title>
        <authorList>
            <person name="Haridas S."/>
            <person name="Albert R."/>
            <person name="Binder M."/>
            <person name="Bloem J."/>
            <person name="Labutti K."/>
            <person name="Salamov A."/>
            <person name="Andreopoulos B."/>
            <person name="Baker S."/>
            <person name="Barry K."/>
            <person name="Bills G."/>
            <person name="Bluhm B."/>
            <person name="Cannon C."/>
            <person name="Castanera R."/>
            <person name="Culley D."/>
            <person name="Daum C."/>
            <person name="Ezra D."/>
            <person name="Gonzalez J."/>
            <person name="Henrissat B."/>
            <person name="Kuo A."/>
            <person name="Liang C."/>
            <person name="Lipzen A."/>
            <person name="Lutzoni F."/>
            <person name="Magnuson J."/>
            <person name="Mondo S."/>
            <person name="Nolan M."/>
            <person name="Ohm R."/>
            <person name="Pangilinan J."/>
            <person name="Park H.-J."/>
            <person name="Ramirez L."/>
            <person name="Alfaro M."/>
            <person name="Sun H."/>
            <person name="Tritt A."/>
            <person name="Yoshinaga Y."/>
            <person name="Zwiers L.-H."/>
            <person name="Turgeon B."/>
            <person name="Goodwin S."/>
            <person name="Spatafora J."/>
            <person name="Crous P."/>
            <person name="Grigoriev I."/>
        </authorList>
    </citation>
    <scope>NUCLEOTIDE SEQUENCE</scope>
    <source>
        <strain evidence="3">CBS 115976</strain>
    </source>
</reference>
<evidence type="ECO:0000256" key="1">
    <source>
        <dbReference type="SAM" id="MobiDB-lite"/>
    </source>
</evidence>
<evidence type="ECO:0000313" key="3">
    <source>
        <dbReference type="EMBL" id="KAF2674356.1"/>
    </source>
</evidence>
<evidence type="ECO:0000313" key="4">
    <source>
        <dbReference type="Proteomes" id="UP000799302"/>
    </source>
</evidence>
<evidence type="ECO:0000259" key="2">
    <source>
        <dbReference type="Pfam" id="PF00035"/>
    </source>
</evidence>
<feature type="domain" description="DRBM" evidence="2">
    <location>
        <begin position="5"/>
        <end position="62"/>
    </location>
</feature>
<protein>
    <recommendedName>
        <fullName evidence="2">DRBM domain-containing protein</fullName>
    </recommendedName>
</protein>
<dbReference type="Pfam" id="PF00035">
    <property type="entry name" value="dsrm"/>
    <property type="match status" value="1"/>
</dbReference>
<dbReference type="OrthoDB" id="5274873at2759"/>
<sequence>MFYIQYLISLCERRSWAEPVFETRRSRQGFTCRVRVNNREYTSDEAYASEKLAREKAAESAYLLCYNFSVNDGMYPGQRQGQAGVTQGLPVAIGTGRRQSRYTGPEYNGVNAYGGTLSRNSSRSPRTVDGSDNEAPGSRKSSISSHGSGQPHVCMCARGYIVQHSRCGYCLREAGWYS</sequence>
<feature type="region of interest" description="Disordered" evidence="1">
    <location>
        <begin position="97"/>
        <end position="150"/>
    </location>
</feature>
<accession>A0A6A6URH4</accession>
<dbReference type="SUPFAM" id="SSF54768">
    <property type="entry name" value="dsRNA-binding domain-like"/>
    <property type="match status" value="1"/>
</dbReference>
<feature type="compositionally biased region" description="Low complexity" evidence="1">
    <location>
        <begin position="138"/>
        <end position="149"/>
    </location>
</feature>
<name>A0A6A6URH4_9PEZI</name>
<proteinExistence type="predicted"/>
<dbReference type="CDD" id="cd00048">
    <property type="entry name" value="DSRM_SF"/>
    <property type="match status" value="1"/>
</dbReference>
<dbReference type="Proteomes" id="UP000799302">
    <property type="component" value="Unassembled WGS sequence"/>
</dbReference>
<gene>
    <name evidence="3" type="ORF">BT63DRAFT_8249</name>
</gene>
<keyword evidence="4" id="KW-1185">Reference proteome</keyword>
<dbReference type="EMBL" id="MU004230">
    <property type="protein sequence ID" value="KAF2674356.1"/>
    <property type="molecule type" value="Genomic_DNA"/>
</dbReference>
<organism evidence="3 4">
    <name type="scientific">Microthyrium microscopicum</name>
    <dbReference type="NCBI Taxonomy" id="703497"/>
    <lineage>
        <taxon>Eukaryota</taxon>
        <taxon>Fungi</taxon>
        <taxon>Dikarya</taxon>
        <taxon>Ascomycota</taxon>
        <taxon>Pezizomycotina</taxon>
        <taxon>Dothideomycetes</taxon>
        <taxon>Dothideomycetes incertae sedis</taxon>
        <taxon>Microthyriales</taxon>
        <taxon>Microthyriaceae</taxon>
        <taxon>Microthyrium</taxon>
    </lineage>
</organism>
<dbReference type="AlphaFoldDB" id="A0A6A6URH4"/>
<dbReference type="Gene3D" id="3.30.160.20">
    <property type="match status" value="1"/>
</dbReference>
<dbReference type="InterPro" id="IPR014720">
    <property type="entry name" value="dsRBD_dom"/>
</dbReference>